<dbReference type="EMBL" id="JAUEPU010000001">
    <property type="protein sequence ID" value="KAK0505809.1"/>
    <property type="molecule type" value="Genomic_DNA"/>
</dbReference>
<evidence type="ECO:0000313" key="3">
    <source>
        <dbReference type="EMBL" id="KAK0505809.1"/>
    </source>
</evidence>
<dbReference type="InterPro" id="IPR052979">
    <property type="entry name" value="Adenylate-forming_domain"/>
</dbReference>
<feature type="transmembrane region" description="Helical" evidence="2">
    <location>
        <begin position="134"/>
        <end position="156"/>
    </location>
</feature>
<keyword evidence="2" id="KW-0472">Membrane</keyword>
<feature type="transmembrane region" description="Helical" evidence="2">
    <location>
        <begin position="99"/>
        <end position="122"/>
    </location>
</feature>
<dbReference type="AlphaFoldDB" id="A0AA39QNZ3"/>
<sequence length="508" mass="56143">MSSDAPTVLSSQSSLPSHSSGTEKTVVLHNDSSIPKEVDEELTNPWDGYEENEMPEKTQSRPVFTVYCRLFSVAFITNMAVFISYAVRGYTSEKVAVVVVANLFIAILMRQDYTINLIFFILSSVPQSLAARAYHHGGVHTGSAISGIIWLILFAAQATKELAHGQEVVAQDNLSSINTNVSSLQVSTATVAVTYVILALLLAVVTFAHPSFRISHHDVFERVHRFAGWTATAPVWVQASGSVVWKVVLLTNDFKGGRSLGVAVIHAPAFWLMIILSVSLILPWLRLRRVDVRSVVLSNHAVRMYFEYGRYLKCIHSQCLNQLDTPIPGSFVRISSDPLFEWHGFATIPEPNMKGFSLLVSKAGDWTTEMIANPPTKLWVRGIPTTGVLTIAPLFRRILFVGTGSGIGPIASHIFAEKANHRLIWMAPNTRATFGDHLVDQILSKSPDALLYDTHKHGKPNMVKLIHHVVDEYQPEVVCVISNNSFTQKIVYGLRSRGILTLGAIFDS</sequence>
<proteinExistence type="predicted"/>
<keyword evidence="2" id="KW-0812">Transmembrane</keyword>
<evidence type="ECO:0008006" key="5">
    <source>
        <dbReference type="Google" id="ProtNLM"/>
    </source>
</evidence>
<evidence type="ECO:0000256" key="2">
    <source>
        <dbReference type="SAM" id="Phobius"/>
    </source>
</evidence>
<dbReference type="SUPFAM" id="SSF52343">
    <property type="entry name" value="Ferredoxin reductase-like, C-terminal NADP-linked domain"/>
    <property type="match status" value="1"/>
</dbReference>
<dbReference type="PANTHER" id="PTHR33927">
    <property type="entry name" value="TRANSMEMBRANE PROTEIN"/>
    <property type="match status" value="1"/>
</dbReference>
<reference evidence="3" key="1">
    <citation type="submission" date="2023-06" db="EMBL/GenBank/DDBJ databases">
        <authorList>
            <consortium name="Lawrence Berkeley National Laboratory"/>
            <person name="Ahrendt S."/>
            <person name="Sahu N."/>
            <person name="Indic B."/>
            <person name="Wong-Bajracharya J."/>
            <person name="Merenyi Z."/>
            <person name="Ke H.-M."/>
            <person name="Monk M."/>
            <person name="Kocsube S."/>
            <person name="Drula E."/>
            <person name="Lipzen A."/>
            <person name="Balint B."/>
            <person name="Henrissat B."/>
            <person name="Andreopoulos B."/>
            <person name="Martin F.M."/>
            <person name="Harder C.B."/>
            <person name="Rigling D."/>
            <person name="Ford K.L."/>
            <person name="Foster G.D."/>
            <person name="Pangilinan J."/>
            <person name="Papanicolaou A."/>
            <person name="Barry K."/>
            <person name="LaButti K."/>
            <person name="Viragh M."/>
            <person name="Koriabine M."/>
            <person name="Yan M."/>
            <person name="Riley R."/>
            <person name="Champramary S."/>
            <person name="Plett K.L."/>
            <person name="Tsai I.J."/>
            <person name="Slot J."/>
            <person name="Sipos G."/>
            <person name="Plett J."/>
            <person name="Nagy L.G."/>
            <person name="Grigoriev I.V."/>
        </authorList>
    </citation>
    <scope>NUCLEOTIDE SEQUENCE</scope>
    <source>
        <strain evidence="3">HWK02</strain>
    </source>
</reference>
<dbReference type="PANTHER" id="PTHR33927:SF5">
    <property type="entry name" value="ENZYME, PUTATIVE (AFU_ORTHOLOGUE AFUA_8G01222)-RELATED"/>
    <property type="match status" value="1"/>
</dbReference>
<feature type="transmembrane region" description="Helical" evidence="2">
    <location>
        <begin position="66"/>
        <end position="87"/>
    </location>
</feature>
<evidence type="ECO:0000256" key="1">
    <source>
        <dbReference type="SAM" id="MobiDB-lite"/>
    </source>
</evidence>
<keyword evidence="2" id="KW-1133">Transmembrane helix</keyword>
<name>A0AA39QNZ3_9AGAR</name>
<dbReference type="Proteomes" id="UP001175228">
    <property type="component" value="Unassembled WGS sequence"/>
</dbReference>
<accession>A0AA39QNZ3</accession>
<feature type="transmembrane region" description="Helical" evidence="2">
    <location>
        <begin position="226"/>
        <end position="248"/>
    </location>
</feature>
<keyword evidence="4" id="KW-1185">Reference proteome</keyword>
<evidence type="ECO:0000313" key="4">
    <source>
        <dbReference type="Proteomes" id="UP001175228"/>
    </source>
</evidence>
<feature type="region of interest" description="Disordered" evidence="1">
    <location>
        <begin position="1"/>
        <end position="54"/>
    </location>
</feature>
<feature type="compositionally biased region" description="Acidic residues" evidence="1">
    <location>
        <begin position="38"/>
        <end position="53"/>
    </location>
</feature>
<feature type="transmembrane region" description="Helical" evidence="2">
    <location>
        <begin position="260"/>
        <end position="285"/>
    </location>
</feature>
<protein>
    <recommendedName>
        <fullName evidence="5">Non-ribosomal peptide synthetase</fullName>
    </recommendedName>
</protein>
<organism evidence="3 4">
    <name type="scientific">Armillaria luteobubalina</name>
    <dbReference type="NCBI Taxonomy" id="153913"/>
    <lineage>
        <taxon>Eukaryota</taxon>
        <taxon>Fungi</taxon>
        <taxon>Dikarya</taxon>
        <taxon>Basidiomycota</taxon>
        <taxon>Agaricomycotina</taxon>
        <taxon>Agaricomycetes</taxon>
        <taxon>Agaricomycetidae</taxon>
        <taxon>Agaricales</taxon>
        <taxon>Marasmiineae</taxon>
        <taxon>Physalacriaceae</taxon>
        <taxon>Armillaria</taxon>
    </lineage>
</organism>
<feature type="compositionally biased region" description="Low complexity" evidence="1">
    <location>
        <begin position="10"/>
        <end position="20"/>
    </location>
</feature>
<gene>
    <name evidence="3" type="ORF">EDD18DRAFT_1372510</name>
</gene>
<dbReference type="InterPro" id="IPR039261">
    <property type="entry name" value="FNR_nucleotide-bd"/>
</dbReference>
<feature type="transmembrane region" description="Helical" evidence="2">
    <location>
        <begin position="184"/>
        <end position="205"/>
    </location>
</feature>
<comment type="caution">
    <text evidence="3">The sequence shown here is derived from an EMBL/GenBank/DDBJ whole genome shotgun (WGS) entry which is preliminary data.</text>
</comment>